<evidence type="ECO:0000313" key="3">
    <source>
        <dbReference type="EMBL" id="QOP42237.1"/>
    </source>
</evidence>
<feature type="transmembrane region" description="Helical" evidence="1">
    <location>
        <begin position="6"/>
        <end position="27"/>
    </location>
</feature>
<organism evidence="3 4">
    <name type="scientific">Sulfurimonas marina</name>
    <dbReference type="NCBI Taxonomy" id="2590551"/>
    <lineage>
        <taxon>Bacteria</taxon>
        <taxon>Pseudomonadati</taxon>
        <taxon>Campylobacterota</taxon>
        <taxon>Epsilonproteobacteria</taxon>
        <taxon>Campylobacterales</taxon>
        <taxon>Sulfurimonadaceae</taxon>
        <taxon>Sulfurimonas</taxon>
    </lineage>
</organism>
<name>A0A7M1AXP0_9BACT</name>
<feature type="domain" description="DUF2231" evidence="2">
    <location>
        <begin position="3"/>
        <end position="136"/>
    </location>
</feature>
<dbReference type="AlphaFoldDB" id="A0A7M1AXP0"/>
<protein>
    <recommendedName>
        <fullName evidence="2">DUF2231 domain-containing protein</fullName>
    </recommendedName>
</protein>
<keyword evidence="1" id="KW-1133">Transmembrane helix</keyword>
<keyword evidence="1" id="KW-0812">Transmembrane</keyword>
<evidence type="ECO:0000259" key="2">
    <source>
        <dbReference type="Pfam" id="PF09990"/>
    </source>
</evidence>
<dbReference type="InterPro" id="IPR019251">
    <property type="entry name" value="DUF2231_TM"/>
</dbReference>
<keyword evidence="4" id="KW-1185">Reference proteome</keyword>
<feature type="transmembrane region" description="Helical" evidence="1">
    <location>
        <begin position="104"/>
        <end position="123"/>
    </location>
</feature>
<reference evidence="3 4" key="1">
    <citation type="submission" date="2019-06" db="EMBL/GenBank/DDBJ databases">
        <title>Sulfurimonas gotlandica sp. nov., a chemoautotrophic and psychrotolerant epsilonproteobacterium isolated from a pelagic redoxcline, and an emended description of the genus Sulfurimonas.</title>
        <authorList>
            <person name="Wang S."/>
            <person name="Jiang L."/>
            <person name="Shao Z."/>
        </authorList>
    </citation>
    <scope>NUCLEOTIDE SEQUENCE [LARGE SCALE GENOMIC DNA]</scope>
    <source>
        <strain evidence="3 4">B2</strain>
    </source>
</reference>
<proteinExistence type="predicted"/>
<dbReference type="KEGG" id="smax:FJR03_11010"/>
<accession>A0A7M1AXP0</accession>
<evidence type="ECO:0000313" key="4">
    <source>
        <dbReference type="Proteomes" id="UP000593910"/>
    </source>
</evidence>
<evidence type="ECO:0000256" key="1">
    <source>
        <dbReference type="SAM" id="Phobius"/>
    </source>
</evidence>
<feature type="transmembrane region" description="Helical" evidence="1">
    <location>
        <begin position="80"/>
        <end position="97"/>
    </location>
</feature>
<dbReference type="Pfam" id="PF09990">
    <property type="entry name" value="DUF2231"/>
    <property type="match status" value="1"/>
</dbReference>
<gene>
    <name evidence="3" type="ORF">FJR03_11010</name>
</gene>
<dbReference type="Proteomes" id="UP000593910">
    <property type="component" value="Chromosome"/>
</dbReference>
<sequence length="194" mass="21166">MMLHPATAHFAMVLPVVASVFGLAYLVSKSETMSKISARTALFAAIAMVGVWYTGSEAGPKIFNFLSEAGKHELLEHKELGLYLAIAMSIVALIQIAGCQLRKFGLQAFGVILTVVVMAVTFIQGKHGGEIVYEHGQPFQMTQLEKFVSSDELEMAEDVEEVTTLVKEKITTISEETCAKIGCKSDDEESEDEE</sequence>
<keyword evidence="1" id="KW-0472">Membrane</keyword>
<dbReference type="EMBL" id="CP041165">
    <property type="protein sequence ID" value="QOP42237.1"/>
    <property type="molecule type" value="Genomic_DNA"/>
</dbReference>
<feature type="transmembrane region" description="Helical" evidence="1">
    <location>
        <begin position="36"/>
        <end position="55"/>
    </location>
</feature>